<accession>A0A8B6CQI1</accession>
<dbReference type="OrthoDB" id="10256829at2759"/>
<proteinExistence type="predicted"/>
<dbReference type="InterPro" id="IPR036465">
    <property type="entry name" value="vWFA_dom_sf"/>
</dbReference>
<dbReference type="PRINTS" id="PR00453">
    <property type="entry name" value="VWFADOMAIN"/>
</dbReference>
<dbReference type="EMBL" id="UYJE01002153">
    <property type="protein sequence ID" value="VDI08212.1"/>
    <property type="molecule type" value="Genomic_DNA"/>
</dbReference>
<feature type="signal peptide" evidence="1">
    <location>
        <begin position="1"/>
        <end position="20"/>
    </location>
</feature>
<organism evidence="3 4">
    <name type="scientific">Mytilus galloprovincialis</name>
    <name type="common">Mediterranean mussel</name>
    <dbReference type="NCBI Taxonomy" id="29158"/>
    <lineage>
        <taxon>Eukaryota</taxon>
        <taxon>Metazoa</taxon>
        <taxon>Spiralia</taxon>
        <taxon>Lophotrochozoa</taxon>
        <taxon>Mollusca</taxon>
        <taxon>Bivalvia</taxon>
        <taxon>Autobranchia</taxon>
        <taxon>Pteriomorphia</taxon>
        <taxon>Mytilida</taxon>
        <taxon>Mytiloidea</taxon>
        <taxon>Mytilidae</taxon>
        <taxon>Mytilinae</taxon>
        <taxon>Mytilus</taxon>
    </lineage>
</organism>
<dbReference type="Pfam" id="PF00092">
    <property type="entry name" value="VWA"/>
    <property type="match status" value="2"/>
</dbReference>
<sequence length="829" mass="92064">MDVKVWSTCIVFLYFFSVNGEQTLLLRGPESKIPPTLACGGVDLVFLVDTSRSIWDQDFTRQLDFIEKVVGKFDIGPGPKQTRVGVILYAQTFWVRFYLRSHMDLPSLQIAIRRIPHKHGSKTRTEKALRFLRTHMFKKWYGGRSNTTHVAIIISDGRSQDKRATRKEATKVKEAGVKLFTIGVGKRADIEELKEVASDPDEHFVFQVGDFKALDGLNYKLPTSTCVVEILEQAGAITPKTTQPPTTSTTTPATTLPSVLLLQPLTYLTLQETNRASPTSQKGQGQNITESPKVLWDILTRSPQVERYLTTTSSNVNDETIPKATNSTTNDKDENIIQINIQPDSQDHQRTILLSNENPEHAFATLPTLHGLSTTPDNIHQQISGRFGENSNNSAVQWNGNEEGPFQGQRQTTPLPIDIQRGLAAYSLKPITEDQAQIMSNYVLRDVPAQSYCDGKDADIYFVLDASNSIWPEDFKQQLAFVNSVIDILDVTHGNTRVGVVVYSTQVHPIVMINSGFSKSQIKRQVNAIQYVSGRTNTSDSLRYIRQYGFGPGLTREGAVKLAIVLTDGVSRRPLQTKKESNLCREAGIHLFAVGIGKKVDQTELKRIANDPDQKFMFHVDSHAALGTIKDFLAITACSVAPDQPRNIPVCNDLGPLDVLFSYDAFALGSRKSQMINFFIHDVLNSLNFSNGNLQIGRLTDNCPEITDIPISATRNLSAFASISYPGVPNLLRKMNSGFSNREGAKKLGVLFVDDSTESINNAVRVIKDGIDYKLMVIGIGDKQVTDTAGDLCSYPKHDYFLQVPRYSNLLRARSKLLDKLCTTMIAAG</sequence>
<evidence type="ECO:0000259" key="2">
    <source>
        <dbReference type="PROSITE" id="PS50234"/>
    </source>
</evidence>
<dbReference type="PROSITE" id="PS50234">
    <property type="entry name" value="VWFA"/>
    <property type="match status" value="2"/>
</dbReference>
<reference evidence="3" key="1">
    <citation type="submission" date="2018-11" db="EMBL/GenBank/DDBJ databases">
        <authorList>
            <person name="Alioto T."/>
            <person name="Alioto T."/>
        </authorList>
    </citation>
    <scope>NUCLEOTIDE SEQUENCE</scope>
</reference>
<dbReference type="SUPFAM" id="SSF53300">
    <property type="entry name" value="vWA-like"/>
    <property type="match status" value="3"/>
</dbReference>
<dbReference type="Proteomes" id="UP000596742">
    <property type="component" value="Unassembled WGS sequence"/>
</dbReference>
<comment type="caution">
    <text evidence="3">The sequence shown here is derived from an EMBL/GenBank/DDBJ whole genome shotgun (WGS) entry which is preliminary data.</text>
</comment>
<dbReference type="SMART" id="SM00327">
    <property type="entry name" value="VWA"/>
    <property type="match status" value="2"/>
</dbReference>
<dbReference type="PANTHER" id="PTHR24020:SF20">
    <property type="entry name" value="PH DOMAIN-CONTAINING PROTEIN"/>
    <property type="match status" value="1"/>
</dbReference>
<dbReference type="InterPro" id="IPR002035">
    <property type="entry name" value="VWF_A"/>
</dbReference>
<name>A0A8B6CQI1_MYTGA</name>
<protein>
    <recommendedName>
        <fullName evidence="2">VWFA domain-containing protein</fullName>
    </recommendedName>
</protein>
<feature type="domain" description="VWFA" evidence="2">
    <location>
        <begin position="459"/>
        <end position="633"/>
    </location>
</feature>
<dbReference type="Gene3D" id="3.40.50.410">
    <property type="entry name" value="von Willebrand factor, type A domain"/>
    <property type="match status" value="3"/>
</dbReference>
<keyword evidence="1" id="KW-0732">Signal</keyword>
<gene>
    <name evidence="3" type="ORF">MGAL_10B022717</name>
</gene>
<dbReference type="PANTHER" id="PTHR24020">
    <property type="entry name" value="COLLAGEN ALPHA"/>
    <property type="match status" value="1"/>
</dbReference>
<evidence type="ECO:0000256" key="1">
    <source>
        <dbReference type="SAM" id="SignalP"/>
    </source>
</evidence>
<dbReference type="CDD" id="cd01472">
    <property type="entry name" value="vWA_collagen"/>
    <property type="match status" value="1"/>
</dbReference>
<feature type="chain" id="PRO_5032366817" description="VWFA domain-containing protein" evidence="1">
    <location>
        <begin position="21"/>
        <end position="829"/>
    </location>
</feature>
<evidence type="ECO:0000313" key="4">
    <source>
        <dbReference type="Proteomes" id="UP000596742"/>
    </source>
</evidence>
<feature type="domain" description="VWFA" evidence="2">
    <location>
        <begin position="43"/>
        <end position="221"/>
    </location>
</feature>
<keyword evidence="4" id="KW-1185">Reference proteome</keyword>
<dbReference type="AlphaFoldDB" id="A0A8B6CQI1"/>
<dbReference type="InterPro" id="IPR050525">
    <property type="entry name" value="ECM_Assembly_Org"/>
</dbReference>
<dbReference type="CDD" id="cd01450">
    <property type="entry name" value="vWFA_subfamily_ECM"/>
    <property type="match status" value="1"/>
</dbReference>
<evidence type="ECO:0000313" key="3">
    <source>
        <dbReference type="EMBL" id="VDI08212.1"/>
    </source>
</evidence>